<dbReference type="Proteomes" id="UP000306509">
    <property type="component" value="Unassembled WGS sequence"/>
</dbReference>
<sequence>MLNKNEFDQIPIPENIDDVIDKGVTRAVKIKKRQRRKKFITTTTGIAAAVAVFSLFCVSNPALAAKIPLIGHIFERVESTVSYKGDFSSTAQVLVTEGAEDTGAVTEIGETTEGVETEGIEKQGNEKQEQVQEKAAGESKYIKTSNGLTVTVSEVYYSTKALYLAMSIKNEEEFPADFIRTKNMEDYILDYDTLKLDGTASFSFSDMDIGPELYIEGQFIDNHTFAGIYRVSLDQFSYYPTDEEIAAKGLDINDYVKDDMSTDEAALKVDEYNLKLKEQFPEIGTPLPVPDNFTYSLNLTDISGELFETEARTVTFPEGDTGVIYDNLVKRYEGEWNFEFDVSLDTSRTQTVELNDTNAEGLGISKVEKTPYEITAQMIIPSDKLNYDYFLVILDKDGELLDYQGSYADTYQLYGRDTGTVYVYICDYIQYMDEIKGYYWSPDYEEKKKTKTYKQYLDEKSLYHTEVTFQE</sequence>
<evidence type="ECO:0000313" key="3">
    <source>
        <dbReference type="EMBL" id="TLC99805.1"/>
    </source>
</evidence>
<dbReference type="RefSeq" id="WP_138003047.1">
    <property type="nucleotide sequence ID" value="NZ_QGQD01000065.1"/>
</dbReference>
<gene>
    <name evidence="3" type="ORF">DSM106044_03330</name>
</gene>
<evidence type="ECO:0000259" key="2">
    <source>
        <dbReference type="Pfam" id="PF13786"/>
    </source>
</evidence>
<reference evidence="3 4" key="1">
    <citation type="journal article" date="2019" name="Anaerobe">
        <title>Detection of Robinsoniella peoriensis in multiple bone samples of a trauma patient.</title>
        <authorList>
            <person name="Schrottner P."/>
            <person name="Hartwich K."/>
            <person name="Bunk B."/>
            <person name="Schober I."/>
            <person name="Helbig S."/>
            <person name="Rudolph W.W."/>
            <person name="Gunzer F."/>
        </authorList>
    </citation>
    <scope>NUCLEOTIDE SEQUENCE [LARGE SCALE GENOMIC DNA]</scope>
    <source>
        <strain evidence="3 4">DSM 106044</strain>
    </source>
</reference>
<dbReference type="STRING" id="180332.GCA_000797495_02795"/>
<evidence type="ECO:0000256" key="1">
    <source>
        <dbReference type="SAM" id="Phobius"/>
    </source>
</evidence>
<comment type="caution">
    <text evidence="3">The sequence shown here is derived from an EMBL/GenBank/DDBJ whole genome shotgun (WGS) entry which is preliminary data.</text>
</comment>
<dbReference type="AlphaFoldDB" id="A0A4U8QCW6"/>
<keyword evidence="1" id="KW-0812">Transmembrane</keyword>
<organism evidence="3 4">
    <name type="scientific">Robinsoniella peoriensis</name>
    <dbReference type="NCBI Taxonomy" id="180332"/>
    <lineage>
        <taxon>Bacteria</taxon>
        <taxon>Bacillati</taxon>
        <taxon>Bacillota</taxon>
        <taxon>Clostridia</taxon>
        <taxon>Lachnospirales</taxon>
        <taxon>Lachnospiraceae</taxon>
        <taxon>Robinsoniella</taxon>
    </lineage>
</organism>
<dbReference type="EMBL" id="QGQD01000065">
    <property type="protein sequence ID" value="TLC99805.1"/>
    <property type="molecule type" value="Genomic_DNA"/>
</dbReference>
<dbReference type="InterPro" id="IPR025436">
    <property type="entry name" value="DUF4179"/>
</dbReference>
<proteinExistence type="predicted"/>
<dbReference type="Pfam" id="PF13786">
    <property type="entry name" value="DUF4179"/>
    <property type="match status" value="1"/>
</dbReference>
<feature type="domain" description="DUF4179" evidence="2">
    <location>
        <begin position="35"/>
        <end position="169"/>
    </location>
</feature>
<keyword evidence="4" id="KW-1185">Reference proteome</keyword>
<dbReference type="Gene3D" id="2.60.40.1630">
    <property type="entry name" value="bacillus anthracis domain"/>
    <property type="match status" value="1"/>
</dbReference>
<keyword evidence="1" id="KW-1133">Transmembrane helix</keyword>
<evidence type="ECO:0000313" key="4">
    <source>
        <dbReference type="Proteomes" id="UP000306509"/>
    </source>
</evidence>
<keyword evidence="1" id="KW-0472">Membrane</keyword>
<name>A0A4U8QCW6_9FIRM</name>
<protein>
    <recommendedName>
        <fullName evidence="2">DUF4179 domain-containing protein</fullName>
    </recommendedName>
</protein>
<accession>A0A4U8QCW6</accession>
<feature type="transmembrane region" description="Helical" evidence="1">
    <location>
        <begin position="39"/>
        <end position="56"/>
    </location>
</feature>